<comment type="caution">
    <text evidence="2">The sequence shown here is derived from an EMBL/GenBank/DDBJ whole genome shotgun (WGS) entry which is preliminary data.</text>
</comment>
<reference evidence="2 3" key="1">
    <citation type="submission" date="2019-06" db="EMBL/GenBank/DDBJ databases">
        <title>Draft genomes of female and male turbot (Scophthalmus maximus).</title>
        <authorList>
            <person name="Xu H."/>
            <person name="Xu X.-W."/>
            <person name="Shao C."/>
            <person name="Chen S."/>
        </authorList>
    </citation>
    <scope>NUCLEOTIDE SEQUENCE [LARGE SCALE GENOMIC DNA]</scope>
    <source>
        <strain evidence="2">Ysfricsl-2016a</strain>
        <tissue evidence="2">Blood</tissue>
    </source>
</reference>
<name>A0A6A4SKZ9_SCOMX</name>
<proteinExistence type="predicted"/>
<dbReference type="AlphaFoldDB" id="A0A6A4SKZ9"/>
<accession>A0A6A4SKZ9</accession>
<evidence type="ECO:0000313" key="2">
    <source>
        <dbReference type="EMBL" id="KAF0033269.1"/>
    </source>
</evidence>
<evidence type="ECO:0000256" key="1">
    <source>
        <dbReference type="SAM" id="MobiDB-lite"/>
    </source>
</evidence>
<organism evidence="2 3">
    <name type="scientific">Scophthalmus maximus</name>
    <name type="common">Turbot</name>
    <name type="synonym">Psetta maxima</name>
    <dbReference type="NCBI Taxonomy" id="52904"/>
    <lineage>
        <taxon>Eukaryota</taxon>
        <taxon>Metazoa</taxon>
        <taxon>Chordata</taxon>
        <taxon>Craniata</taxon>
        <taxon>Vertebrata</taxon>
        <taxon>Euteleostomi</taxon>
        <taxon>Actinopterygii</taxon>
        <taxon>Neopterygii</taxon>
        <taxon>Teleostei</taxon>
        <taxon>Neoteleostei</taxon>
        <taxon>Acanthomorphata</taxon>
        <taxon>Carangaria</taxon>
        <taxon>Pleuronectiformes</taxon>
        <taxon>Pleuronectoidei</taxon>
        <taxon>Scophthalmidae</taxon>
        <taxon>Scophthalmus</taxon>
    </lineage>
</organism>
<evidence type="ECO:0000313" key="3">
    <source>
        <dbReference type="Proteomes" id="UP000438429"/>
    </source>
</evidence>
<dbReference type="EMBL" id="VEVO01000013">
    <property type="protein sequence ID" value="KAF0033269.1"/>
    <property type="molecule type" value="Genomic_DNA"/>
</dbReference>
<dbReference type="Proteomes" id="UP000438429">
    <property type="component" value="Unassembled WGS sequence"/>
</dbReference>
<protein>
    <submittedName>
        <fullName evidence="2">Uncharacterized protein</fullName>
    </submittedName>
</protein>
<sequence>MSLRFTDEEFQAAWRELDEPQLGGGWELFTETMGVRIHRLLDKVRTTRRQPALPAAVLPRDTGAAEEPPTDGTTVKPATSLIMTHLNSVHLLTTTPQQRYPSGQDGEIPGSCVFFRVVVYLSKPNSM</sequence>
<gene>
    <name evidence="2" type="ORF">F2P81_015559</name>
</gene>
<feature type="region of interest" description="Disordered" evidence="1">
    <location>
        <begin position="52"/>
        <end position="76"/>
    </location>
</feature>